<evidence type="ECO:0000256" key="1">
    <source>
        <dbReference type="SAM" id="SignalP"/>
    </source>
</evidence>
<dbReference type="EMBL" id="CP119312">
    <property type="protein sequence ID" value="WEK03221.1"/>
    <property type="molecule type" value="Genomic_DNA"/>
</dbReference>
<dbReference type="AlphaFoldDB" id="A0AAJ5VR52"/>
<evidence type="ECO:0000313" key="3">
    <source>
        <dbReference type="Proteomes" id="UP001217476"/>
    </source>
</evidence>
<accession>A0AAJ5VR52</accession>
<gene>
    <name evidence="2" type="ORF">P0Y65_13535</name>
</gene>
<feature type="chain" id="PRO_5042464867" description="DUF2147 domain-containing protein" evidence="1">
    <location>
        <begin position="24"/>
        <end position="129"/>
    </location>
</feature>
<organism evidence="2 3">
    <name type="scientific">Candidatus Devosia phytovorans</name>
    <dbReference type="NCBI Taxonomy" id="3121372"/>
    <lineage>
        <taxon>Bacteria</taxon>
        <taxon>Pseudomonadati</taxon>
        <taxon>Pseudomonadota</taxon>
        <taxon>Alphaproteobacteria</taxon>
        <taxon>Hyphomicrobiales</taxon>
        <taxon>Devosiaceae</taxon>
        <taxon>Devosia</taxon>
    </lineage>
</organism>
<dbReference type="Proteomes" id="UP001217476">
    <property type="component" value="Chromosome"/>
</dbReference>
<protein>
    <recommendedName>
        <fullName evidence="4">DUF2147 domain-containing protein</fullName>
    </recommendedName>
</protein>
<keyword evidence="1" id="KW-0732">Signal</keyword>
<sequence length="129" mass="13302">MRSLQVALAVVMLGGALSVSATAQDAALDPNGTFVDQWGTTFTFSLCGEGDLCGTLDVLKGDSATEENLAFVGKQVMQAQPEGPSEWKGALEAGGLSAAATVTQTGPDTIDIEGCRAAILCETITYTRQ</sequence>
<feature type="signal peptide" evidence="1">
    <location>
        <begin position="1"/>
        <end position="23"/>
    </location>
</feature>
<evidence type="ECO:0000313" key="2">
    <source>
        <dbReference type="EMBL" id="WEK03221.1"/>
    </source>
</evidence>
<evidence type="ECO:0008006" key="4">
    <source>
        <dbReference type="Google" id="ProtNLM"/>
    </source>
</evidence>
<reference evidence="2" key="1">
    <citation type="submission" date="2023-03" db="EMBL/GenBank/DDBJ databases">
        <title>Andean soil-derived lignocellulolytic bacterial consortium as a source of novel taxa and putative plastic-active enzymes.</title>
        <authorList>
            <person name="Diaz-Garcia L."/>
            <person name="Chuvochina M."/>
            <person name="Feuerriegel G."/>
            <person name="Bunk B."/>
            <person name="Sproer C."/>
            <person name="Streit W.R."/>
            <person name="Rodriguez L.M."/>
            <person name="Overmann J."/>
            <person name="Jimenez D.J."/>
        </authorList>
    </citation>
    <scope>NUCLEOTIDE SEQUENCE</scope>
    <source>
        <strain evidence="2">MAG 4196</strain>
    </source>
</reference>
<proteinExistence type="predicted"/>
<name>A0AAJ5VR52_9HYPH</name>